<keyword evidence="2" id="KW-1185">Reference proteome</keyword>
<evidence type="ECO:0000313" key="2">
    <source>
        <dbReference type="Proteomes" id="UP001060215"/>
    </source>
</evidence>
<evidence type="ECO:0000313" key="1">
    <source>
        <dbReference type="EMBL" id="KAI7989734.1"/>
    </source>
</evidence>
<organism evidence="1 2">
    <name type="scientific">Camellia lanceoleosa</name>
    <dbReference type="NCBI Taxonomy" id="1840588"/>
    <lineage>
        <taxon>Eukaryota</taxon>
        <taxon>Viridiplantae</taxon>
        <taxon>Streptophyta</taxon>
        <taxon>Embryophyta</taxon>
        <taxon>Tracheophyta</taxon>
        <taxon>Spermatophyta</taxon>
        <taxon>Magnoliopsida</taxon>
        <taxon>eudicotyledons</taxon>
        <taxon>Gunneridae</taxon>
        <taxon>Pentapetalae</taxon>
        <taxon>asterids</taxon>
        <taxon>Ericales</taxon>
        <taxon>Theaceae</taxon>
        <taxon>Camellia</taxon>
    </lineage>
</organism>
<protein>
    <submittedName>
        <fullName evidence="1">Nuclear poly(A) polymerase 4</fullName>
    </submittedName>
</protein>
<reference evidence="1 2" key="1">
    <citation type="journal article" date="2022" name="Plant J.">
        <title>Chromosome-level genome of Camellia lanceoleosa provides a valuable resource for understanding genome evolution and self-incompatibility.</title>
        <authorList>
            <person name="Gong W."/>
            <person name="Xiao S."/>
            <person name="Wang L."/>
            <person name="Liao Z."/>
            <person name="Chang Y."/>
            <person name="Mo W."/>
            <person name="Hu G."/>
            <person name="Li W."/>
            <person name="Zhao G."/>
            <person name="Zhu H."/>
            <person name="Hu X."/>
            <person name="Ji K."/>
            <person name="Xiang X."/>
            <person name="Song Q."/>
            <person name="Yuan D."/>
            <person name="Jin S."/>
            <person name="Zhang L."/>
        </authorList>
    </citation>
    <scope>NUCLEOTIDE SEQUENCE [LARGE SCALE GENOMIC DNA]</scope>
    <source>
        <strain evidence="1">SQ_2022a</strain>
    </source>
</reference>
<sequence>MLAEMEEVTELQLVPDAHVPVMKFKYQGISIDLPYASISQLIVPEDLDISDGSVLNNIDEQTIRSLNGCRVADQILKLVPNVEHFRTTLRCLKFWAKRSGVYSNIDIIVADADDLLAWKGWVESQLRLLTLKIEQDTYGMLQCHPYPNEFVDTSKPCRNCAFFMGLLRKQGGKVEKGQQFDIRGTVDEFKQDVNMYMFWKPGMDIYVSHVRRKQIPSYAFPDGYKRSRLLRHANQQSERTCEEDAEGCRSHFAEKQLKRKRDSEMVNSKTDKPEKRASNSALRPWSVSPESCISRSGVTSQPAALGRRVLNQKQGADDDNGELVKPCKHFAREENDKSAPGLNICV</sequence>
<gene>
    <name evidence="1" type="ORF">LOK49_LG13G02337</name>
</gene>
<accession>A0ACC0FN20</accession>
<comment type="caution">
    <text evidence="1">The sequence shown here is derived from an EMBL/GenBank/DDBJ whole genome shotgun (WGS) entry which is preliminary data.</text>
</comment>
<dbReference type="EMBL" id="CM045771">
    <property type="protein sequence ID" value="KAI7989734.1"/>
    <property type="molecule type" value="Genomic_DNA"/>
</dbReference>
<proteinExistence type="predicted"/>
<name>A0ACC0FN20_9ERIC</name>
<dbReference type="Proteomes" id="UP001060215">
    <property type="component" value="Chromosome 14"/>
</dbReference>